<dbReference type="CDD" id="cd06251">
    <property type="entry name" value="M14_ASTE_ASPA-like"/>
    <property type="match status" value="1"/>
</dbReference>
<dbReference type="OrthoDB" id="9782876at2"/>
<feature type="domain" description="Succinylglutamate desuccinylase/Aspartoacylase catalytic" evidence="5">
    <location>
        <begin position="44"/>
        <end position="224"/>
    </location>
</feature>
<dbReference type="EMBL" id="CP003156">
    <property type="protein sequence ID" value="AEV32300.1"/>
    <property type="molecule type" value="Genomic_DNA"/>
</dbReference>
<gene>
    <name evidence="6" type="ordered locus">Oweho_1300</name>
</gene>
<dbReference type="Gene3D" id="3.40.630.10">
    <property type="entry name" value="Zn peptidases"/>
    <property type="match status" value="1"/>
</dbReference>
<evidence type="ECO:0000313" key="7">
    <source>
        <dbReference type="Proteomes" id="UP000005631"/>
    </source>
</evidence>
<dbReference type="AlphaFoldDB" id="G8R6W5"/>
<dbReference type="Proteomes" id="UP000005631">
    <property type="component" value="Chromosome"/>
</dbReference>
<reference evidence="6 7" key="1">
    <citation type="journal article" date="2012" name="Stand. Genomic Sci.">
        <title>Genome sequence of the orange-pigmented seawater bacterium Owenweeksia hongkongensis type strain (UST20020801(T)).</title>
        <authorList>
            <person name="Riedel T."/>
            <person name="Held B."/>
            <person name="Nolan M."/>
            <person name="Lucas S."/>
            <person name="Lapidus A."/>
            <person name="Tice H."/>
            <person name="Del Rio T.G."/>
            <person name="Cheng J.F."/>
            <person name="Han C."/>
            <person name="Tapia R."/>
            <person name="Goodwin L.A."/>
            <person name="Pitluck S."/>
            <person name="Liolios K."/>
            <person name="Mavromatis K."/>
            <person name="Pagani I."/>
            <person name="Ivanova N."/>
            <person name="Mikhailova N."/>
            <person name="Pati A."/>
            <person name="Chen A."/>
            <person name="Palaniappan K."/>
            <person name="Rohde M."/>
            <person name="Tindall B.J."/>
            <person name="Detter J.C."/>
            <person name="Goker M."/>
            <person name="Woyke T."/>
            <person name="Bristow J."/>
            <person name="Eisen J.A."/>
            <person name="Markowitz V."/>
            <person name="Hugenholtz P."/>
            <person name="Klenk H.P."/>
            <person name="Kyrpides N.C."/>
        </authorList>
    </citation>
    <scope>NUCLEOTIDE SEQUENCE</scope>
    <source>
        <strain evidence="7">DSM 17368 / JCM 12287 / NRRL B-23963</strain>
    </source>
</reference>
<dbReference type="PIRSF" id="PIRSF039012">
    <property type="entry name" value="ASP"/>
    <property type="match status" value="1"/>
</dbReference>
<name>G8R6W5_OWEHD</name>
<dbReference type="InterPro" id="IPR053138">
    <property type="entry name" value="N-alpha-Ac-DABA_deacetylase"/>
</dbReference>
<accession>G8R6W5</accession>
<dbReference type="Pfam" id="PF24827">
    <property type="entry name" value="AstE_AspA_cat"/>
    <property type="match status" value="1"/>
</dbReference>
<keyword evidence="4" id="KW-0862">Zinc</keyword>
<evidence type="ECO:0000256" key="4">
    <source>
        <dbReference type="ARBA" id="ARBA00022833"/>
    </source>
</evidence>
<sequence>MRTITIDGINVEPGQSCYVELNVARLPSGTQITMPVHVIRSNEPGPIILLSGGMHGDEVNGIEIVRRFLNKNIAGKLLKGSIVAMPIINVYGFINFSRDVPDGKDVNRSFPGKEDGSLASMVARVMTHNILPEIDFGIDFHTGGASRTNFPQIRYEFGDKLAEDVATAFSAPFTLNSPLIKGSFRETAKDLGKSVIVFEGGETLRIDPKTVDNGLQGIKRVLHHFEMLDKSPAAGKTRVFTESHWVRAEASGLFRHKKESGKKVKEGQTIGYISSPTNDYSVKVKSPYDGYIIGHNNFPLIHKGDALFHIGM</sequence>
<dbReference type="GO" id="GO:0016788">
    <property type="term" value="F:hydrolase activity, acting on ester bonds"/>
    <property type="evidence" value="ECO:0007669"/>
    <property type="project" value="InterPro"/>
</dbReference>
<dbReference type="SUPFAM" id="SSF53187">
    <property type="entry name" value="Zn-dependent exopeptidases"/>
    <property type="match status" value="1"/>
</dbReference>
<evidence type="ECO:0000256" key="2">
    <source>
        <dbReference type="ARBA" id="ARBA00022723"/>
    </source>
</evidence>
<dbReference type="InterPro" id="IPR055438">
    <property type="entry name" value="AstE_AspA_cat"/>
</dbReference>
<dbReference type="HOGENOM" id="CLU_035605_0_1_10"/>
<evidence type="ECO:0000313" key="6">
    <source>
        <dbReference type="EMBL" id="AEV32300.1"/>
    </source>
</evidence>
<dbReference type="GO" id="GO:0046872">
    <property type="term" value="F:metal ion binding"/>
    <property type="evidence" value="ECO:0007669"/>
    <property type="project" value="UniProtKB-KW"/>
</dbReference>
<dbReference type="InterPro" id="IPR043795">
    <property type="entry name" value="N-alpha-Ac-DABA-like"/>
</dbReference>
<dbReference type="GO" id="GO:0016811">
    <property type="term" value="F:hydrolase activity, acting on carbon-nitrogen (but not peptide) bonds, in linear amides"/>
    <property type="evidence" value="ECO:0007669"/>
    <property type="project" value="InterPro"/>
</dbReference>
<organism evidence="6 7">
    <name type="scientific">Owenweeksia hongkongensis (strain DSM 17368 / CIP 108786 / JCM 12287 / NRRL B-23963 / UST20020801)</name>
    <dbReference type="NCBI Taxonomy" id="926562"/>
    <lineage>
        <taxon>Bacteria</taxon>
        <taxon>Pseudomonadati</taxon>
        <taxon>Bacteroidota</taxon>
        <taxon>Flavobacteriia</taxon>
        <taxon>Flavobacteriales</taxon>
        <taxon>Owenweeksiaceae</taxon>
        <taxon>Owenweeksia</taxon>
    </lineage>
</organism>
<dbReference type="STRING" id="926562.Oweho_1300"/>
<keyword evidence="7" id="KW-1185">Reference proteome</keyword>
<dbReference type="PANTHER" id="PTHR37326">
    <property type="entry name" value="BLL3975 PROTEIN"/>
    <property type="match status" value="1"/>
</dbReference>
<protein>
    <submittedName>
        <fullName evidence="6">Putative deacylase</fullName>
    </submittedName>
</protein>
<dbReference type="eggNOG" id="COG3608">
    <property type="taxonomic scope" value="Bacteria"/>
</dbReference>
<keyword evidence="2" id="KW-0479">Metal-binding</keyword>
<keyword evidence="3" id="KW-0378">Hydrolase</keyword>
<dbReference type="PATRIC" id="fig|926562.3.peg.1310"/>
<dbReference type="RefSeq" id="WP_014201656.1">
    <property type="nucleotide sequence ID" value="NC_016599.1"/>
</dbReference>
<dbReference type="KEGG" id="oho:Oweho_1300"/>
<evidence type="ECO:0000256" key="1">
    <source>
        <dbReference type="ARBA" id="ARBA00001947"/>
    </source>
</evidence>
<comment type="cofactor">
    <cofactor evidence="1">
        <name>Zn(2+)</name>
        <dbReference type="ChEBI" id="CHEBI:29105"/>
    </cofactor>
</comment>
<evidence type="ECO:0000256" key="3">
    <source>
        <dbReference type="ARBA" id="ARBA00022801"/>
    </source>
</evidence>
<evidence type="ECO:0000259" key="5">
    <source>
        <dbReference type="Pfam" id="PF24827"/>
    </source>
</evidence>
<proteinExistence type="predicted"/>
<dbReference type="PANTHER" id="PTHR37326:SF2">
    <property type="entry name" value="SUCCINYLGLUTAMATE DESUCCINYLASE_ASPARTOACYLASE FAMILY PROTEIN"/>
    <property type="match status" value="1"/>
</dbReference>